<gene>
    <name evidence="9" type="primary">yceG</name>
    <name evidence="7" type="synonym">mltG</name>
    <name evidence="9" type="ORF">NCTC10437_02485</name>
</gene>
<dbReference type="EMBL" id="LR134356">
    <property type="protein sequence ID" value="VEG54457.1"/>
    <property type="molecule type" value="Genomic_DNA"/>
</dbReference>
<evidence type="ECO:0000256" key="4">
    <source>
        <dbReference type="ARBA" id="ARBA00023136"/>
    </source>
</evidence>
<keyword evidence="1 7" id="KW-1003">Cell membrane</keyword>
<feature type="region of interest" description="Disordered" evidence="8">
    <location>
        <begin position="1"/>
        <end position="36"/>
    </location>
</feature>
<dbReference type="STRING" id="1791.GCA_001049355_01359"/>
<evidence type="ECO:0000256" key="5">
    <source>
        <dbReference type="ARBA" id="ARBA00023239"/>
    </source>
</evidence>
<dbReference type="GO" id="GO:0071555">
    <property type="term" value="P:cell wall organization"/>
    <property type="evidence" value="ECO:0007669"/>
    <property type="project" value="UniProtKB-KW"/>
</dbReference>
<dbReference type="Gene3D" id="3.30.1490.480">
    <property type="entry name" value="Endolytic murein transglycosylase"/>
    <property type="match status" value="1"/>
</dbReference>
<keyword evidence="3 7" id="KW-1133">Transmembrane helix</keyword>
<comment type="function">
    <text evidence="7">Functions as a peptidoglycan terminase that cleaves nascent peptidoglycan strands endolytically to terminate their elongation.</text>
</comment>
<keyword evidence="2 7" id="KW-0812">Transmembrane</keyword>
<dbReference type="GO" id="GO:0005886">
    <property type="term" value="C:plasma membrane"/>
    <property type="evidence" value="ECO:0007669"/>
    <property type="project" value="UniProtKB-SubCell"/>
</dbReference>
<keyword evidence="10" id="KW-1185">Reference proteome</keyword>
<dbReference type="AlphaFoldDB" id="A0A448IQ12"/>
<dbReference type="Pfam" id="PF02618">
    <property type="entry name" value="YceG"/>
    <property type="match status" value="1"/>
</dbReference>
<feature type="transmembrane region" description="Helical" evidence="7">
    <location>
        <begin position="39"/>
        <end position="58"/>
    </location>
</feature>
<keyword evidence="5 7" id="KW-0456">Lyase</keyword>
<organism evidence="9 10">
    <name type="scientific">Mycolicibacterium aurum</name>
    <name type="common">Mycobacterium aurum</name>
    <dbReference type="NCBI Taxonomy" id="1791"/>
    <lineage>
        <taxon>Bacteria</taxon>
        <taxon>Bacillati</taxon>
        <taxon>Actinomycetota</taxon>
        <taxon>Actinomycetes</taxon>
        <taxon>Mycobacteriales</taxon>
        <taxon>Mycobacteriaceae</taxon>
        <taxon>Mycolicibacterium</taxon>
    </lineage>
</organism>
<evidence type="ECO:0000256" key="8">
    <source>
        <dbReference type="SAM" id="MobiDB-lite"/>
    </source>
</evidence>
<evidence type="ECO:0000313" key="9">
    <source>
        <dbReference type="EMBL" id="VEG54457.1"/>
    </source>
</evidence>
<dbReference type="EC" id="4.2.2.29" evidence="7"/>
<proteinExistence type="inferred from homology"/>
<accession>A0A448IQ12</accession>
<reference evidence="9 10" key="1">
    <citation type="submission" date="2018-12" db="EMBL/GenBank/DDBJ databases">
        <authorList>
            <consortium name="Pathogen Informatics"/>
        </authorList>
    </citation>
    <scope>NUCLEOTIDE SEQUENCE [LARGE SCALE GENOMIC DNA]</scope>
    <source>
        <strain evidence="9 10">NCTC10437</strain>
    </source>
</reference>
<evidence type="ECO:0000313" key="10">
    <source>
        <dbReference type="Proteomes" id="UP000279306"/>
    </source>
</evidence>
<evidence type="ECO:0000256" key="2">
    <source>
        <dbReference type="ARBA" id="ARBA00022692"/>
    </source>
</evidence>
<name>A0A448IQ12_MYCAU</name>
<dbReference type="HAMAP" id="MF_02065">
    <property type="entry name" value="MltG"/>
    <property type="match status" value="1"/>
</dbReference>
<feature type="compositionally biased region" description="Basic and acidic residues" evidence="8">
    <location>
        <begin position="1"/>
        <end position="11"/>
    </location>
</feature>
<dbReference type="OrthoDB" id="9814591at2"/>
<comment type="subcellular location">
    <subcellularLocation>
        <location evidence="7">Cell membrane</location>
        <topology evidence="7">Single-pass membrane protein</topology>
    </subcellularLocation>
</comment>
<sequence>MTDDWQNDRAEPLAVGPPRQRMTRRERARQERNRRRRRTTLVVALSALVVVVIGAVFLGSKMWHSLFGGSGDDYAGQGVNDVVIQVHDGDSTTAIGQTLRDSNVVANVKTFVAAADGNSAISAIQPGFYKVRTEIPAVNAVERLADPANRVGLLVIPEGRQLDDVQDVRTRAVTDGILSMISKATCVDLDGARRCVDTDDLRQTAGAASPSELAVPQWATEAVDAMGSDHRRLEGLIAPGTWNIDPSAQPQEILSTLISTSAAQYEDGGLLSTAAALNMSPYEILTVASLVQREAKPQDFSKVARVIYNRLAERRTLEFDSTVNYPLDRVEVATTDGDRGQMTPWNTYVRPGLPATPICSPGQPALVAAEQPAVGDWLYFVTIDMQGTTLFTREYEQHLANIELARQNGVLDSAR</sequence>
<dbReference type="PANTHER" id="PTHR30518:SF2">
    <property type="entry name" value="ENDOLYTIC MUREIN TRANSGLYCOSYLASE"/>
    <property type="match status" value="1"/>
</dbReference>
<comment type="similarity">
    <text evidence="7">Belongs to the transglycosylase MltG family.</text>
</comment>
<evidence type="ECO:0000256" key="1">
    <source>
        <dbReference type="ARBA" id="ARBA00022475"/>
    </source>
</evidence>
<keyword evidence="6 7" id="KW-0961">Cell wall biogenesis/degradation</keyword>
<dbReference type="Proteomes" id="UP000279306">
    <property type="component" value="Chromosome"/>
</dbReference>
<dbReference type="GO" id="GO:0009252">
    <property type="term" value="P:peptidoglycan biosynthetic process"/>
    <property type="evidence" value="ECO:0007669"/>
    <property type="project" value="UniProtKB-UniRule"/>
</dbReference>
<protein>
    <recommendedName>
        <fullName evidence="7">Endolytic murein transglycosylase</fullName>
        <ecNumber evidence="7">4.2.2.29</ecNumber>
    </recommendedName>
    <alternativeName>
        <fullName evidence="7">Peptidoglycan lytic transglycosylase</fullName>
    </alternativeName>
    <alternativeName>
        <fullName evidence="7">Peptidoglycan polymerization terminase</fullName>
    </alternativeName>
</protein>
<keyword evidence="4 7" id="KW-0472">Membrane</keyword>
<evidence type="ECO:0000256" key="3">
    <source>
        <dbReference type="ARBA" id="ARBA00022989"/>
    </source>
</evidence>
<evidence type="ECO:0000256" key="7">
    <source>
        <dbReference type="HAMAP-Rule" id="MF_02065"/>
    </source>
</evidence>
<dbReference type="PANTHER" id="PTHR30518">
    <property type="entry name" value="ENDOLYTIC MUREIN TRANSGLYCOSYLASE"/>
    <property type="match status" value="1"/>
</dbReference>
<dbReference type="GO" id="GO:0008932">
    <property type="term" value="F:lytic endotransglycosylase activity"/>
    <property type="evidence" value="ECO:0007669"/>
    <property type="project" value="UniProtKB-UniRule"/>
</dbReference>
<dbReference type="KEGG" id="mauu:NCTC10437_02485"/>
<comment type="catalytic activity">
    <reaction evidence="7">
        <text>a peptidoglycan chain = a peptidoglycan chain with N-acetyl-1,6-anhydromuramyl-[peptide] at the reducing end + a peptidoglycan chain with N-acetylglucosamine at the non-reducing end.</text>
        <dbReference type="EC" id="4.2.2.29"/>
    </reaction>
</comment>
<dbReference type="InterPro" id="IPR003770">
    <property type="entry name" value="MLTG-like"/>
</dbReference>
<feature type="site" description="Important for catalytic activity" evidence="7">
    <location>
        <position position="294"/>
    </location>
</feature>
<dbReference type="RefSeq" id="WP_048631314.1">
    <property type="nucleotide sequence ID" value="NZ_CVQQ01000003.1"/>
</dbReference>
<evidence type="ECO:0000256" key="6">
    <source>
        <dbReference type="ARBA" id="ARBA00023316"/>
    </source>
</evidence>